<organism evidence="1">
    <name type="scientific">Myoviridae sp. ctrf010</name>
    <dbReference type="NCBI Taxonomy" id="2825182"/>
    <lineage>
        <taxon>Viruses</taxon>
        <taxon>Duplodnaviria</taxon>
        <taxon>Heunggongvirae</taxon>
        <taxon>Uroviricota</taxon>
        <taxon>Caudoviricetes</taxon>
    </lineage>
</organism>
<protein>
    <submittedName>
        <fullName evidence="1">Tail sheath protein</fullName>
    </submittedName>
</protein>
<accession>A0A8S5P0H4</accession>
<dbReference type="EMBL" id="BK015305">
    <property type="protein sequence ID" value="DAE00575.1"/>
    <property type="molecule type" value="Genomic_DNA"/>
</dbReference>
<evidence type="ECO:0000313" key="1">
    <source>
        <dbReference type="EMBL" id="DAE00575.1"/>
    </source>
</evidence>
<name>A0A8S5P0H4_9CAUD</name>
<sequence length="630" mass="70251">MPRSGQIIPEHLYPHEMVVVNDNTEYVQTLPEAEDDSIHMLFVFASPKGIDNSIQDIKGGLSEFVSMFGQGPFSLYGQPYLNAYNAHKSGYITGHCLRVTADNANYAASVLVALYKIDETGKMTVKFKTRTVDDPLTDLDDMEYLYTSPKEVIADESDDAGFTEVKLMTVAALGRGSYGRKLQYAITSNTGGDKENSYKNYIFHVYENFSSLSEVETFSVCFNEDAIVDDEALFVDGVIEHPTAGSKRIKTLTNIEGFQQIIDAYNDANSDSTFTIDDFDVLLGINKYTRDAITNYEIDSMSEGVVVPNLTGGIALEGGDDGDLADSASAEVRKAALEAAYLKAFQGLLDPMIVSKNKYPCHVILDANFPVETKQAIAALVEKRGDCVGIIDCGTEIKSVRSPLTYVKNNLDSYLRNRNEVIEAICGKIRDPYSKKLSTVTVTYLLAYALPVHWAEYGGKHVPFAGNTYGIIDNDFVVNSIYPVYDEDLHSDLMDEMVEERINFARINANQRTIIATQTTRQVKSSNLSELNNVFILLDIKRDCEKLCASYQYNFSEAEDIARFNKDVETVLSDYEDAQVRSIHASFDKNDWEAERGILHLYVELVHKDLVKTSIIEIDVNRGNTSTSNE</sequence>
<proteinExistence type="predicted"/>
<reference evidence="1" key="1">
    <citation type="journal article" date="2021" name="Proc. Natl. Acad. Sci. U.S.A.">
        <title>A Catalog of Tens of Thousands of Viruses from Human Metagenomes Reveals Hidden Associations with Chronic Diseases.</title>
        <authorList>
            <person name="Tisza M.J."/>
            <person name="Buck C.B."/>
        </authorList>
    </citation>
    <scope>NUCLEOTIDE SEQUENCE</scope>
    <source>
        <strain evidence="1">Ctrf010</strain>
    </source>
</reference>